<feature type="domain" description="Inositol polyphosphate-related phosphatase" evidence="3">
    <location>
        <begin position="99"/>
        <end position="472"/>
    </location>
</feature>
<sequence>MTIDESRKYKFWRNISFRRWINRKHENQEYQTDLVDEEKTELAEIQDLWDFEYERRFSCSATETMLPRSFSSGVQPRHSSAVLLPRDSEALKLKFSEVHHLRVFVGTWNVGGRSPNDGMDIGAWLGTLKEPADVYVVGFQEVVPLNAGNVLVSENSVAVLRWQNLIRNTLESVSGVDASFMRSCSTPSSVWQDAIVDFTDSYHHDCGPVTRGTPILSPTLNSRSLGHRSLQCRSRYAMVVSKQMVGLFLSVWVRSELILNVRNVKVACIGCGLMGYLGNKGSISVSMCIHQTTFCFVCSHLASGQKDGDEVKRNADVADILRRTQFRRSQDMNGAGLPETIMEHDRVIWLGDLNYRLTLSPRLTRYLLAREDWGSLLEKDQLHIQRRAGRVFKGWNEGKIYFAPTYKYRANSDTYALENVRFGVKKRTPAWCDRILWYGHGLKQLEYVRAETKLSDHRPVYAVFSAEVDVLSRKKLKDFLVCKPAKVEVEELLSSDDRRMLWSRPDYFAKKLDVYLSS</sequence>
<dbReference type="PANTHER" id="PTHR45666">
    <property type="entry name" value="TYPE IV INOSITOL POLYPHOSPHATE 5-PHOSPHATASE 9"/>
    <property type="match status" value="1"/>
</dbReference>
<evidence type="ECO:0000313" key="4">
    <source>
        <dbReference type="EMBL" id="KAH7424224.1"/>
    </source>
</evidence>
<protein>
    <recommendedName>
        <fullName evidence="3">Inositol polyphosphate-related phosphatase domain-containing protein</fullName>
    </recommendedName>
</protein>
<comment type="similarity">
    <text evidence="1">Belongs to the inositol polyphosphate 5-phosphatase family.</text>
</comment>
<evidence type="ECO:0000256" key="2">
    <source>
        <dbReference type="ARBA" id="ARBA00022801"/>
    </source>
</evidence>
<dbReference type="InterPro" id="IPR000300">
    <property type="entry name" value="IPPc"/>
</dbReference>
<organism evidence="4 5">
    <name type="scientific">Ceratopteris richardii</name>
    <name type="common">Triangle waterfern</name>
    <dbReference type="NCBI Taxonomy" id="49495"/>
    <lineage>
        <taxon>Eukaryota</taxon>
        <taxon>Viridiplantae</taxon>
        <taxon>Streptophyta</taxon>
        <taxon>Embryophyta</taxon>
        <taxon>Tracheophyta</taxon>
        <taxon>Polypodiopsida</taxon>
        <taxon>Polypodiidae</taxon>
        <taxon>Polypodiales</taxon>
        <taxon>Pteridineae</taxon>
        <taxon>Pteridaceae</taxon>
        <taxon>Parkerioideae</taxon>
        <taxon>Ceratopteris</taxon>
    </lineage>
</organism>
<proteinExistence type="inferred from homology"/>
<dbReference type="SUPFAM" id="SSF56219">
    <property type="entry name" value="DNase I-like"/>
    <property type="match status" value="1"/>
</dbReference>
<keyword evidence="5" id="KW-1185">Reference proteome</keyword>
<dbReference type="InterPro" id="IPR036691">
    <property type="entry name" value="Endo/exonu/phosph_ase_sf"/>
</dbReference>
<dbReference type="Pfam" id="PF22669">
    <property type="entry name" value="Exo_endo_phos2"/>
    <property type="match status" value="2"/>
</dbReference>
<dbReference type="EMBL" id="CM035417">
    <property type="protein sequence ID" value="KAH7424224.1"/>
    <property type="molecule type" value="Genomic_DNA"/>
</dbReference>
<accession>A0A8T2TS29</accession>
<dbReference type="GO" id="GO:0034485">
    <property type="term" value="F:phosphatidylinositol-3,4,5-trisphosphate 5-phosphatase activity"/>
    <property type="evidence" value="ECO:0007669"/>
    <property type="project" value="TreeGrafter"/>
</dbReference>
<name>A0A8T2TS29_CERRI</name>
<dbReference type="PANTHER" id="PTHR45666:SF22">
    <property type="entry name" value="TYPE I INOSITOL POLYPHOSPHATE 5-PHOSPHATASE 4"/>
    <property type="match status" value="1"/>
</dbReference>
<gene>
    <name evidence="4" type="ORF">KP509_12G095800</name>
</gene>
<keyword evidence="2" id="KW-0378">Hydrolase</keyword>
<dbReference type="GO" id="GO:0004439">
    <property type="term" value="F:phosphatidylinositol-4,5-bisphosphate 5-phosphatase activity"/>
    <property type="evidence" value="ECO:0007669"/>
    <property type="project" value="TreeGrafter"/>
</dbReference>
<comment type="caution">
    <text evidence="4">The sequence shown here is derived from an EMBL/GenBank/DDBJ whole genome shotgun (WGS) entry which is preliminary data.</text>
</comment>
<evidence type="ECO:0000259" key="3">
    <source>
        <dbReference type="SMART" id="SM00128"/>
    </source>
</evidence>
<dbReference type="OMA" id="WHEDVIT"/>
<dbReference type="AlphaFoldDB" id="A0A8T2TS29"/>
<dbReference type="Proteomes" id="UP000825935">
    <property type="component" value="Chromosome 12"/>
</dbReference>
<dbReference type="InterPro" id="IPR045849">
    <property type="entry name" value="IP5P_plant"/>
</dbReference>
<dbReference type="GO" id="GO:0046856">
    <property type="term" value="P:phosphatidylinositol dephosphorylation"/>
    <property type="evidence" value="ECO:0007669"/>
    <property type="project" value="InterPro"/>
</dbReference>
<dbReference type="Gene3D" id="3.60.10.10">
    <property type="entry name" value="Endonuclease/exonuclease/phosphatase"/>
    <property type="match status" value="1"/>
</dbReference>
<evidence type="ECO:0000256" key="1">
    <source>
        <dbReference type="ARBA" id="ARBA00010768"/>
    </source>
</evidence>
<reference evidence="4" key="1">
    <citation type="submission" date="2021-08" db="EMBL/GenBank/DDBJ databases">
        <title>WGS assembly of Ceratopteris richardii.</title>
        <authorList>
            <person name="Marchant D.B."/>
            <person name="Chen G."/>
            <person name="Jenkins J."/>
            <person name="Shu S."/>
            <person name="Leebens-Mack J."/>
            <person name="Grimwood J."/>
            <person name="Schmutz J."/>
            <person name="Soltis P."/>
            <person name="Soltis D."/>
            <person name="Chen Z.-H."/>
        </authorList>
    </citation>
    <scope>NUCLEOTIDE SEQUENCE</scope>
    <source>
        <strain evidence="4">Whitten #5841</strain>
        <tissue evidence="4">Leaf</tissue>
    </source>
</reference>
<dbReference type="GO" id="GO:0004445">
    <property type="term" value="F:inositol-polyphosphate 5-phosphatase activity"/>
    <property type="evidence" value="ECO:0007669"/>
    <property type="project" value="InterPro"/>
</dbReference>
<dbReference type="SMART" id="SM00128">
    <property type="entry name" value="IPPc"/>
    <property type="match status" value="1"/>
</dbReference>
<evidence type="ECO:0000313" key="5">
    <source>
        <dbReference type="Proteomes" id="UP000825935"/>
    </source>
</evidence>
<dbReference type="OrthoDB" id="62798at2759"/>